<sequence length="62" mass="6682">MGFFSQSFDPVTDLPDLSGKVIPISTGGKHAGIGYSTVKHLARRGSKVYMAARNQNLFPVQS</sequence>
<dbReference type="GeneID" id="64602498"/>
<name>A0A9P7AJY4_9AGAM</name>
<evidence type="ECO:0000313" key="2">
    <source>
        <dbReference type="Proteomes" id="UP000719766"/>
    </source>
</evidence>
<dbReference type="EMBL" id="JABBWE010000045">
    <property type="protein sequence ID" value="KAG1791061.1"/>
    <property type="molecule type" value="Genomic_DNA"/>
</dbReference>
<dbReference type="RefSeq" id="XP_041157971.1">
    <property type="nucleotide sequence ID" value="XM_041308734.1"/>
</dbReference>
<keyword evidence="2" id="KW-1185">Reference proteome</keyword>
<evidence type="ECO:0000313" key="1">
    <source>
        <dbReference type="EMBL" id="KAG1791061.1"/>
    </source>
</evidence>
<dbReference type="Proteomes" id="UP000719766">
    <property type="component" value="Unassembled WGS sequence"/>
</dbReference>
<dbReference type="InterPro" id="IPR036291">
    <property type="entry name" value="NAD(P)-bd_dom_sf"/>
</dbReference>
<dbReference type="SUPFAM" id="SSF51735">
    <property type="entry name" value="NAD(P)-binding Rossmann-fold domains"/>
    <property type="match status" value="1"/>
</dbReference>
<reference evidence="1" key="1">
    <citation type="journal article" date="2020" name="New Phytol.">
        <title>Comparative genomics reveals dynamic genome evolution in host specialist ectomycorrhizal fungi.</title>
        <authorList>
            <person name="Lofgren L.A."/>
            <person name="Nguyen N.H."/>
            <person name="Vilgalys R."/>
            <person name="Ruytinx J."/>
            <person name="Liao H.L."/>
            <person name="Branco S."/>
            <person name="Kuo A."/>
            <person name="LaButti K."/>
            <person name="Lipzen A."/>
            <person name="Andreopoulos W."/>
            <person name="Pangilinan J."/>
            <person name="Riley R."/>
            <person name="Hundley H."/>
            <person name="Na H."/>
            <person name="Barry K."/>
            <person name="Grigoriev I.V."/>
            <person name="Stajich J.E."/>
            <person name="Kennedy P.G."/>
        </authorList>
    </citation>
    <scope>NUCLEOTIDE SEQUENCE</scope>
    <source>
        <strain evidence="1">S12</strain>
    </source>
</reference>
<protein>
    <submittedName>
        <fullName evidence="1">Uncharacterized protein</fullName>
    </submittedName>
</protein>
<dbReference type="AlphaFoldDB" id="A0A9P7AJY4"/>
<gene>
    <name evidence="1" type="ORF">HD556DRAFT_1486936</name>
</gene>
<organism evidence="1 2">
    <name type="scientific">Suillus plorans</name>
    <dbReference type="NCBI Taxonomy" id="116603"/>
    <lineage>
        <taxon>Eukaryota</taxon>
        <taxon>Fungi</taxon>
        <taxon>Dikarya</taxon>
        <taxon>Basidiomycota</taxon>
        <taxon>Agaricomycotina</taxon>
        <taxon>Agaricomycetes</taxon>
        <taxon>Agaricomycetidae</taxon>
        <taxon>Boletales</taxon>
        <taxon>Suillineae</taxon>
        <taxon>Suillaceae</taxon>
        <taxon>Suillus</taxon>
    </lineage>
</organism>
<dbReference type="OrthoDB" id="191139at2759"/>
<proteinExistence type="predicted"/>
<comment type="caution">
    <text evidence="1">The sequence shown here is derived from an EMBL/GenBank/DDBJ whole genome shotgun (WGS) entry which is preliminary data.</text>
</comment>
<dbReference type="Gene3D" id="3.40.50.720">
    <property type="entry name" value="NAD(P)-binding Rossmann-like Domain"/>
    <property type="match status" value="1"/>
</dbReference>
<accession>A0A9P7AJY4</accession>